<dbReference type="FunFam" id="2.60.40.1730:FF:000002">
    <property type="entry name" value="Aminopeptidase"/>
    <property type="match status" value="1"/>
</dbReference>
<evidence type="ECO:0000256" key="10">
    <source>
        <dbReference type="ARBA" id="ARBA00023288"/>
    </source>
</evidence>
<evidence type="ECO:0000256" key="11">
    <source>
        <dbReference type="PIRSR" id="PIRSR634016-3"/>
    </source>
</evidence>
<protein>
    <recommendedName>
        <fullName evidence="12">Aminopeptidase</fullName>
        <ecNumber evidence="12">3.4.11.-</ecNumber>
    </recommendedName>
</protein>
<evidence type="ECO:0000256" key="4">
    <source>
        <dbReference type="ARBA" id="ARBA00022622"/>
    </source>
</evidence>
<reference evidence="17" key="1">
    <citation type="submission" date="2025-08" db="UniProtKB">
        <authorList>
            <consortium name="RefSeq"/>
        </authorList>
    </citation>
    <scope>IDENTIFICATION</scope>
    <source>
        <tissue evidence="17">Whole organism</tissue>
    </source>
</reference>
<dbReference type="SUPFAM" id="SSF63737">
    <property type="entry name" value="Leukotriene A4 hydrolase N-terminal domain"/>
    <property type="match status" value="1"/>
</dbReference>
<feature type="binding site" evidence="11">
    <location>
        <position position="332"/>
    </location>
    <ligand>
        <name>Zn(2+)</name>
        <dbReference type="ChEBI" id="CHEBI:29105"/>
        <note>catalytic</note>
    </ligand>
</feature>
<proteinExistence type="inferred from homology"/>
<dbReference type="Pfam" id="PF01433">
    <property type="entry name" value="Peptidase_M1"/>
    <property type="match status" value="1"/>
</dbReference>
<dbReference type="GO" id="GO:0043171">
    <property type="term" value="P:peptide catabolic process"/>
    <property type="evidence" value="ECO:0007669"/>
    <property type="project" value="TreeGrafter"/>
</dbReference>
<dbReference type="GO" id="GO:0042277">
    <property type="term" value="F:peptide binding"/>
    <property type="evidence" value="ECO:0007669"/>
    <property type="project" value="TreeGrafter"/>
</dbReference>
<dbReference type="AlphaFoldDB" id="A0A6J1S6B6"/>
<keyword evidence="3 12" id="KW-0031">Aminopeptidase</keyword>
<dbReference type="Gene3D" id="1.10.390.10">
    <property type="entry name" value="Neutral Protease Domain 2"/>
    <property type="match status" value="1"/>
</dbReference>
<comment type="subcellular location">
    <subcellularLocation>
        <location evidence="1">Cell membrane</location>
        <topology evidence="1">Lipid-anchor</topology>
        <topology evidence="1">GPI-anchor</topology>
    </subcellularLocation>
</comment>
<keyword evidence="4" id="KW-0472">Membrane</keyword>
<dbReference type="Gene3D" id="1.25.50.20">
    <property type="match status" value="1"/>
</dbReference>
<dbReference type="InterPro" id="IPR024571">
    <property type="entry name" value="ERAP1-like_C_dom"/>
</dbReference>
<keyword evidence="9 12" id="KW-0482">Metalloprotease</keyword>
<feature type="domain" description="ERAP1-like C-terminal" evidence="14">
    <location>
        <begin position="535"/>
        <end position="846"/>
    </location>
</feature>
<dbReference type="GeneID" id="113205249"/>
<dbReference type="SUPFAM" id="SSF55486">
    <property type="entry name" value="Metalloproteases ('zincins'), catalytic domain"/>
    <property type="match status" value="1"/>
</dbReference>
<dbReference type="GO" id="GO:0070006">
    <property type="term" value="F:metalloaminopeptidase activity"/>
    <property type="evidence" value="ECO:0007669"/>
    <property type="project" value="TreeGrafter"/>
</dbReference>
<dbReference type="KEGG" id="foc:113205249"/>
<sequence length="871" mass="99918">MPRIPTTLPYKFERLPSSVVPSHYTIVLTPDLENCVFDGTVNVDLEVKHPTTRIVLNCVDLEVRHIELHHDDGTLFLPSKVIFAVKCETVAIYFASEVPAGRCKLSINFKGYLDDCMRGFYRCKYKSHDTEEERFCAISKFDAGQAHRCFPCWDEPAIKATFDITLRIPTNRVALSNMPVSHEEEMTDSTKAVRFETTPIMSAHLVAIVVAELDFIEETVDGIPIRVYTPLGKKEQGRFALEAAVRVLPFYKEHFELPYPLPKLDFVAIENFSPGTVGNWGCIIYRDLGLLRGDKLKPPKRTVALLVAHGLVYQWIGGLTTMEWWTHFWLKEGYAAFLQYLCTAHLYPEFDLWTQFISDTYCHARTMDGVRSVIPLEVTIGHPIEVQDVFDDISCSKAASVIRMLHRYIGDANFTKGMSLYLHNFEYGNATTDDLWECLEEVSNKPVLEIMRTWTRQSGYPVVSVKCEIEGDTHKLYLEQAPFKGIGLGPDSDDRLWPIPIQFSAAADPQHVIHEYMLRSKEAIVLLEHVKPTDWVMLNPGVFGFYRVNYSSEMLEMLKPGVADLSIPAIDRLTLLDDYFSLAKAGLCSTGQVLRLLHAMKNETSCCVWVEMCNILVRLRVLLQHSDDVYPLFMDFGKRLLQPISQSIRLWNPAADEKYEDRVLRCLILDQLNAFDDQATYEESKKRFNSHVTGSIRLHHDIQSSVYCGVLAKADTATYETFLKMYHEATSQEEKDRIAISLATIDDTELLREVMKFLFSDEVNPQILLRVFGVMTHIKRGREVMWEFSKENWNKLYSKYGSFALFSHYLVTAFQNFATQEIVEELEEFFTNNETSGAEKAVQQVLCYIRMNTAWLKRDLVDIKSVLESFL</sequence>
<dbReference type="InterPro" id="IPR001930">
    <property type="entry name" value="Peptidase_M1"/>
</dbReference>
<dbReference type="InterPro" id="IPR050344">
    <property type="entry name" value="Peptidase_M1_aminopeptidases"/>
</dbReference>
<dbReference type="PRINTS" id="PR00756">
    <property type="entry name" value="ALADIPTASE"/>
</dbReference>
<dbReference type="PANTHER" id="PTHR11533:SF174">
    <property type="entry name" value="PUROMYCIN-SENSITIVE AMINOPEPTIDASE-RELATED"/>
    <property type="match status" value="1"/>
</dbReference>
<evidence type="ECO:0000259" key="14">
    <source>
        <dbReference type="Pfam" id="PF11838"/>
    </source>
</evidence>
<evidence type="ECO:0000256" key="1">
    <source>
        <dbReference type="ARBA" id="ARBA00004609"/>
    </source>
</evidence>
<evidence type="ECO:0000256" key="6">
    <source>
        <dbReference type="ARBA" id="ARBA00022723"/>
    </source>
</evidence>
<name>A0A6J1S6B6_FRAOC</name>
<keyword evidence="16" id="KW-1185">Reference proteome</keyword>
<evidence type="ECO:0000256" key="2">
    <source>
        <dbReference type="ARBA" id="ARBA00010136"/>
    </source>
</evidence>
<dbReference type="InterPro" id="IPR042097">
    <property type="entry name" value="Aminopeptidase_N-like_N_sf"/>
</dbReference>
<evidence type="ECO:0000259" key="15">
    <source>
        <dbReference type="Pfam" id="PF17900"/>
    </source>
</evidence>
<dbReference type="InterPro" id="IPR034016">
    <property type="entry name" value="M1_APN-typ"/>
</dbReference>
<comment type="similarity">
    <text evidence="2 12">Belongs to the peptidase M1 family.</text>
</comment>
<dbReference type="InterPro" id="IPR014782">
    <property type="entry name" value="Peptidase_M1_dom"/>
</dbReference>
<evidence type="ECO:0000256" key="7">
    <source>
        <dbReference type="ARBA" id="ARBA00022801"/>
    </source>
</evidence>
<dbReference type="FunFam" id="1.10.390.10:FF:000006">
    <property type="entry name" value="Puromycin-sensitive aminopeptidase"/>
    <property type="match status" value="1"/>
</dbReference>
<evidence type="ECO:0000256" key="12">
    <source>
        <dbReference type="RuleBase" id="RU364040"/>
    </source>
</evidence>
<keyword evidence="5 12" id="KW-0645">Protease</keyword>
<evidence type="ECO:0000259" key="13">
    <source>
        <dbReference type="Pfam" id="PF01433"/>
    </source>
</evidence>
<dbReference type="EC" id="3.4.11.-" evidence="12"/>
<dbReference type="OrthoDB" id="275509at2759"/>
<evidence type="ECO:0000256" key="5">
    <source>
        <dbReference type="ARBA" id="ARBA00022670"/>
    </source>
</evidence>
<dbReference type="GO" id="GO:0006508">
    <property type="term" value="P:proteolysis"/>
    <property type="evidence" value="ECO:0007669"/>
    <property type="project" value="UniProtKB-KW"/>
</dbReference>
<keyword evidence="4" id="KW-0325">Glycoprotein</keyword>
<evidence type="ECO:0000313" key="17">
    <source>
        <dbReference type="RefSeq" id="XP_026276572.1"/>
    </source>
</evidence>
<dbReference type="Pfam" id="PF11838">
    <property type="entry name" value="ERAP1_C"/>
    <property type="match status" value="1"/>
</dbReference>
<keyword evidence="6 11" id="KW-0479">Metal-binding</keyword>
<comment type="cofactor">
    <cofactor evidence="11 12">
        <name>Zn(2+)</name>
        <dbReference type="ChEBI" id="CHEBI:29105"/>
    </cofactor>
    <text evidence="11 12">Binds 1 zinc ion per subunit.</text>
</comment>
<dbReference type="InterPro" id="IPR027268">
    <property type="entry name" value="Peptidase_M4/M1_CTD_sf"/>
</dbReference>
<keyword evidence="7 12" id="KW-0378">Hydrolase</keyword>
<keyword evidence="8 11" id="KW-0862">Zinc</keyword>
<feature type="domain" description="Aminopeptidase N-like N-terminal" evidence="15">
    <location>
        <begin position="20"/>
        <end position="205"/>
    </location>
</feature>
<dbReference type="GO" id="GO:0005886">
    <property type="term" value="C:plasma membrane"/>
    <property type="evidence" value="ECO:0007669"/>
    <property type="project" value="UniProtKB-SubCell"/>
</dbReference>
<dbReference type="PANTHER" id="PTHR11533">
    <property type="entry name" value="PROTEASE M1 ZINC METALLOPROTEASE"/>
    <property type="match status" value="1"/>
</dbReference>
<feature type="binding site" evidence="11">
    <location>
        <position position="309"/>
    </location>
    <ligand>
        <name>Zn(2+)</name>
        <dbReference type="ChEBI" id="CHEBI:29105"/>
        <note>catalytic</note>
    </ligand>
</feature>
<dbReference type="InterPro" id="IPR045357">
    <property type="entry name" value="Aminopeptidase_N-like_N"/>
</dbReference>
<dbReference type="RefSeq" id="XP_026276572.1">
    <property type="nucleotide sequence ID" value="XM_026420787.2"/>
</dbReference>
<keyword evidence="10" id="KW-0449">Lipoprotein</keyword>
<feature type="domain" description="Peptidase M1 membrane alanine aminopeptidase" evidence="13">
    <location>
        <begin position="239"/>
        <end position="454"/>
    </location>
</feature>
<keyword evidence="4" id="KW-0336">GPI-anchor</keyword>
<evidence type="ECO:0000313" key="16">
    <source>
        <dbReference type="Proteomes" id="UP000504606"/>
    </source>
</evidence>
<dbReference type="Gene3D" id="2.60.40.1910">
    <property type="match status" value="1"/>
</dbReference>
<evidence type="ECO:0000256" key="9">
    <source>
        <dbReference type="ARBA" id="ARBA00023049"/>
    </source>
</evidence>
<dbReference type="GO" id="GO:0008270">
    <property type="term" value="F:zinc ion binding"/>
    <property type="evidence" value="ECO:0007669"/>
    <property type="project" value="UniProtKB-UniRule"/>
</dbReference>
<organism evidence="16 17">
    <name type="scientific">Frankliniella occidentalis</name>
    <name type="common">Western flower thrips</name>
    <name type="synonym">Euthrips occidentalis</name>
    <dbReference type="NCBI Taxonomy" id="133901"/>
    <lineage>
        <taxon>Eukaryota</taxon>
        <taxon>Metazoa</taxon>
        <taxon>Ecdysozoa</taxon>
        <taxon>Arthropoda</taxon>
        <taxon>Hexapoda</taxon>
        <taxon>Insecta</taxon>
        <taxon>Pterygota</taxon>
        <taxon>Neoptera</taxon>
        <taxon>Paraneoptera</taxon>
        <taxon>Thysanoptera</taxon>
        <taxon>Terebrantia</taxon>
        <taxon>Thripoidea</taxon>
        <taxon>Thripidae</taxon>
        <taxon>Frankliniella</taxon>
    </lineage>
</organism>
<evidence type="ECO:0000256" key="8">
    <source>
        <dbReference type="ARBA" id="ARBA00022833"/>
    </source>
</evidence>
<dbReference type="GO" id="GO:0005615">
    <property type="term" value="C:extracellular space"/>
    <property type="evidence" value="ECO:0007669"/>
    <property type="project" value="TreeGrafter"/>
</dbReference>
<dbReference type="Pfam" id="PF17900">
    <property type="entry name" value="Peptidase_M1_N"/>
    <property type="match status" value="1"/>
</dbReference>
<evidence type="ECO:0000256" key="3">
    <source>
        <dbReference type="ARBA" id="ARBA00022438"/>
    </source>
</evidence>
<dbReference type="Proteomes" id="UP000504606">
    <property type="component" value="Unplaced"/>
</dbReference>
<dbReference type="Gene3D" id="2.60.40.1730">
    <property type="entry name" value="tricorn interacting facor f3 domain"/>
    <property type="match status" value="1"/>
</dbReference>
<gene>
    <name evidence="17" type="primary">LOC113205249</name>
</gene>
<accession>A0A6J1S6B6</accession>
<dbReference type="GO" id="GO:0098552">
    <property type="term" value="C:side of membrane"/>
    <property type="evidence" value="ECO:0007669"/>
    <property type="project" value="UniProtKB-KW"/>
</dbReference>
<dbReference type="GO" id="GO:0005737">
    <property type="term" value="C:cytoplasm"/>
    <property type="evidence" value="ECO:0007669"/>
    <property type="project" value="TreeGrafter"/>
</dbReference>
<dbReference type="CDD" id="cd09601">
    <property type="entry name" value="M1_APN-Q_like"/>
    <property type="match status" value="1"/>
</dbReference>